<proteinExistence type="predicted"/>
<keyword evidence="3" id="KW-1185">Reference proteome</keyword>
<feature type="domain" description="DUF3615" evidence="1">
    <location>
        <begin position="56"/>
        <end position="140"/>
    </location>
</feature>
<organism evidence="2 3">
    <name type="scientific">Carnegiea gigantea</name>
    <dbReference type="NCBI Taxonomy" id="171969"/>
    <lineage>
        <taxon>Eukaryota</taxon>
        <taxon>Viridiplantae</taxon>
        <taxon>Streptophyta</taxon>
        <taxon>Embryophyta</taxon>
        <taxon>Tracheophyta</taxon>
        <taxon>Spermatophyta</taxon>
        <taxon>Magnoliopsida</taxon>
        <taxon>eudicotyledons</taxon>
        <taxon>Gunneridae</taxon>
        <taxon>Pentapetalae</taxon>
        <taxon>Caryophyllales</taxon>
        <taxon>Cactineae</taxon>
        <taxon>Cactaceae</taxon>
        <taxon>Cactoideae</taxon>
        <taxon>Echinocereeae</taxon>
        <taxon>Carnegiea</taxon>
    </lineage>
</organism>
<name>A0A9Q1JP83_9CARY</name>
<dbReference type="Pfam" id="PF12274">
    <property type="entry name" value="DUF3615"/>
    <property type="match status" value="1"/>
</dbReference>
<dbReference type="EMBL" id="JAKOGI010001040">
    <property type="protein sequence ID" value="KAJ8428225.1"/>
    <property type="molecule type" value="Genomic_DNA"/>
</dbReference>
<sequence>MEGHFRLRKHLSSTFWMWKAKAKAKFRWLEPCSSVVHGITDIGMSEEGSGQRKLQFNNADGTEYEFVRDAGCGTGLYGHEWFRRFNFLAKPKGASDNEVKLFFAEIKTSSLTPPLVISCSILGPDGVVTGARGCKACDYGGELPPEKAVHHPVDGKFTRGLYAPTVFFLCSLRLSCCE</sequence>
<dbReference type="Proteomes" id="UP001153076">
    <property type="component" value="Unassembled WGS sequence"/>
</dbReference>
<comment type="caution">
    <text evidence="2">The sequence shown here is derived from an EMBL/GenBank/DDBJ whole genome shotgun (WGS) entry which is preliminary data.</text>
</comment>
<dbReference type="AlphaFoldDB" id="A0A9Q1JP83"/>
<protein>
    <recommendedName>
        <fullName evidence="1">DUF3615 domain-containing protein</fullName>
    </recommendedName>
</protein>
<dbReference type="InterPro" id="IPR022059">
    <property type="entry name" value="DUF3615"/>
</dbReference>
<gene>
    <name evidence="2" type="ORF">Cgig2_016809</name>
</gene>
<reference evidence="2" key="1">
    <citation type="submission" date="2022-04" db="EMBL/GenBank/DDBJ databases">
        <title>Carnegiea gigantea Genome sequencing and assembly v2.</title>
        <authorList>
            <person name="Copetti D."/>
            <person name="Sanderson M.J."/>
            <person name="Burquez A."/>
            <person name="Wojciechowski M.F."/>
        </authorList>
    </citation>
    <scope>NUCLEOTIDE SEQUENCE</scope>
    <source>
        <strain evidence="2">SGP5-SGP5p</strain>
        <tissue evidence="2">Aerial part</tissue>
    </source>
</reference>
<evidence type="ECO:0000259" key="1">
    <source>
        <dbReference type="Pfam" id="PF12274"/>
    </source>
</evidence>
<accession>A0A9Q1JP83</accession>
<evidence type="ECO:0000313" key="3">
    <source>
        <dbReference type="Proteomes" id="UP001153076"/>
    </source>
</evidence>
<evidence type="ECO:0000313" key="2">
    <source>
        <dbReference type="EMBL" id="KAJ8428225.1"/>
    </source>
</evidence>